<gene>
    <name evidence="3" type="ORF">GCM10007425_29110</name>
</gene>
<dbReference type="PANTHER" id="PTHR46558:SF4">
    <property type="entry name" value="DNA-BIDING PHAGE PROTEIN"/>
    <property type="match status" value="1"/>
</dbReference>
<sequence>MNNRIKALRKNLNLNQGEFADKLKLSRSHISSLENGVREITERIVFDICREFNVNEEWLRTGEGEMFVQSNTFSLDEKAKQHNLTELEIDIMRGYMELPTDTRNNLMGLLGAIYNKHSETAISTEVDPTEVEVEAFRQEIKAEKKGKTLLALDERDRESS</sequence>
<dbReference type="InterPro" id="IPR010982">
    <property type="entry name" value="Lambda_DNA-bd_dom_sf"/>
</dbReference>
<evidence type="ECO:0000259" key="2">
    <source>
        <dbReference type="PROSITE" id="PS50943"/>
    </source>
</evidence>
<dbReference type="InterPro" id="IPR001387">
    <property type="entry name" value="Cro/C1-type_HTH"/>
</dbReference>
<name>A0A917LJ73_9BACI</name>
<evidence type="ECO:0000313" key="4">
    <source>
        <dbReference type="Proteomes" id="UP000616608"/>
    </source>
</evidence>
<dbReference type="SUPFAM" id="SSF47413">
    <property type="entry name" value="lambda repressor-like DNA-binding domains"/>
    <property type="match status" value="1"/>
</dbReference>
<feature type="domain" description="HTH cro/C1-type" evidence="2">
    <location>
        <begin position="5"/>
        <end position="59"/>
    </location>
</feature>
<dbReference type="Proteomes" id="UP000616608">
    <property type="component" value="Unassembled WGS sequence"/>
</dbReference>
<comment type="caution">
    <text evidence="3">The sequence shown here is derived from an EMBL/GenBank/DDBJ whole genome shotgun (WGS) entry which is preliminary data.</text>
</comment>
<organism evidence="3 4">
    <name type="scientific">Lysinibacillus alkalisoli</name>
    <dbReference type="NCBI Taxonomy" id="1911548"/>
    <lineage>
        <taxon>Bacteria</taxon>
        <taxon>Bacillati</taxon>
        <taxon>Bacillota</taxon>
        <taxon>Bacilli</taxon>
        <taxon>Bacillales</taxon>
        <taxon>Bacillaceae</taxon>
        <taxon>Lysinibacillus</taxon>
    </lineage>
</organism>
<reference evidence="3" key="2">
    <citation type="submission" date="2020-09" db="EMBL/GenBank/DDBJ databases">
        <authorList>
            <person name="Sun Q."/>
            <person name="Zhou Y."/>
        </authorList>
    </citation>
    <scope>NUCLEOTIDE SEQUENCE</scope>
    <source>
        <strain evidence="3">CGMCC 1.15760</strain>
    </source>
</reference>
<dbReference type="GO" id="GO:0003677">
    <property type="term" value="F:DNA binding"/>
    <property type="evidence" value="ECO:0007669"/>
    <property type="project" value="UniProtKB-KW"/>
</dbReference>
<dbReference type="SMART" id="SM00530">
    <property type="entry name" value="HTH_XRE"/>
    <property type="match status" value="1"/>
</dbReference>
<proteinExistence type="predicted"/>
<dbReference type="PROSITE" id="PS50943">
    <property type="entry name" value="HTH_CROC1"/>
    <property type="match status" value="1"/>
</dbReference>
<accession>A0A917LJ73</accession>
<dbReference type="EMBL" id="BMJT01000013">
    <property type="protein sequence ID" value="GGG32623.1"/>
    <property type="molecule type" value="Genomic_DNA"/>
</dbReference>
<keyword evidence="4" id="KW-1185">Reference proteome</keyword>
<dbReference type="AlphaFoldDB" id="A0A917LJ73"/>
<keyword evidence="1" id="KW-0238">DNA-binding</keyword>
<dbReference type="Gene3D" id="1.10.260.40">
    <property type="entry name" value="lambda repressor-like DNA-binding domains"/>
    <property type="match status" value="1"/>
</dbReference>
<dbReference type="RefSeq" id="WP_188615803.1">
    <property type="nucleotide sequence ID" value="NZ_BMJT01000013.1"/>
</dbReference>
<evidence type="ECO:0000313" key="3">
    <source>
        <dbReference type="EMBL" id="GGG32623.1"/>
    </source>
</evidence>
<dbReference type="Pfam" id="PF12844">
    <property type="entry name" value="HTH_19"/>
    <property type="match status" value="1"/>
</dbReference>
<dbReference type="CDD" id="cd00093">
    <property type="entry name" value="HTH_XRE"/>
    <property type="match status" value="1"/>
</dbReference>
<reference evidence="3" key="1">
    <citation type="journal article" date="2014" name="Int. J. Syst. Evol. Microbiol.">
        <title>Complete genome sequence of Corynebacterium casei LMG S-19264T (=DSM 44701T), isolated from a smear-ripened cheese.</title>
        <authorList>
            <consortium name="US DOE Joint Genome Institute (JGI-PGF)"/>
            <person name="Walter F."/>
            <person name="Albersmeier A."/>
            <person name="Kalinowski J."/>
            <person name="Ruckert C."/>
        </authorList>
    </citation>
    <scope>NUCLEOTIDE SEQUENCE</scope>
    <source>
        <strain evidence="3">CGMCC 1.15760</strain>
    </source>
</reference>
<protein>
    <recommendedName>
        <fullName evidence="2">HTH cro/C1-type domain-containing protein</fullName>
    </recommendedName>
</protein>
<evidence type="ECO:0000256" key="1">
    <source>
        <dbReference type="ARBA" id="ARBA00023125"/>
    </source>
</evidence>
<dbReference type="PANTHER" id="PTHR46558">
    <property type="entry name" value="TRACRIPTIONAL REGULATORY PROTEIN-RELATED-RELATED"/>
    <property type="match status" value="1"/>
</dbReference>